<keyword evidence="3" id="KW-0479">Metal-binding</keyword>
<dbReference type="Gene3D" id="3.10.170.10">
    <property type="match status" value="1"/>
</dbReference>
<dbReference type="PANTHER" id="PTHR33794:SF1">
    <property type="entry name" value="BACILLOLYSIN"/>
    <property type="match status" value="1"/>
</dbReference>
<dbReference type="Gene3D" id="1.10.390.10">
    <property type="entry name" value="Neutral Protease Domain 2"/>
    <property type="match status" value="1"/>
</dbReference>
<dbReference type="RefSeq" id="WP_193824647.1">
    <property type="nucleotide sequence ID" value="NZ_CP186594.1"/>
</dbReference>
<dbReference type="GO" id="GO:0006508">
    <property type="term" value="P:proteolysis"/>
    <property type="evidence" value="ECO:0007669"/>
    <property type="project" value="UniProtKB-KW"/>
</dbReference>
<evidence type="ECO:0000256" key="5">
    <source>
        <dbReference type="ARBA" id="ARBA00022801"/>
    </source>
</evidence>
<evidence type="ECO:0000259" key="12">
    <source>
        <dbReference type="Pfam" id="PF20009"/>
    </source>
</evidence>
<accession>A0AA40WCU2</accession>
<dbReference type="InterPro" id="IPR013856">
    <property type="entry name" value="Peptidase_M4_domain"/>
</dbReference>
<feature type="domain" description="FTP" evidence="11">
    <location>
        <begin position="112"/>
        <end position="143"/>
    </location>
</feature>
<dbReference type="PANTHER" id="PTHR33794">
    <property type="entry name" value="BACILLOLYSIN"/>
    <property type="match status" value="1"/>
</dbReference>
<dbReference type="GO" id="GO:0046872">
    <property type="term" value="F:metal ion binding"/>
    <property type="evidence" value="ECO:0007669"/>
    <property type="project" value="UniProtKB-KW"/>
</dbReference>
<feature type="domain" description="Peptidase M4 C-terminal" evidence="10">
    <location>
        <begin position="467"/>
        <end position="637"/>
    </location>
</feature>
<dbReference type="InterPro" id="IPR027268">
    <property type="entry name" value="Peptidase_M4/M1_CTD_sf"/>
</dbReference>
<organism evidence="13 14">
    <name type="scientific">Leptospira interrogans serovar Pomona</name>
    <dbReference type="NCBI Taxonomy" id="44276"/>
    <lineage>
        <taxon>Bacteria</taxon>
        <taxon>Pseudomonadati</taxon>
        <taxon>Spirochaetota</taxon>
        <taxon>Spirochaetia</taxon>
        <taxon>Leptospirales</taxon>
        <taxon>Leptospiraceae</taxon>
        <taxon>Leptospira</taxon>
    </lineage>
</organism>
<dbReference type="GO" id="GO:0004222">
    <property type="term" value="F:metalloendopeptidase activity"/>
    <property type="evidence" value="ECO:0007669"/>
    <property type="project" value="InterPro"/>
</dbReference>
<dbReference type="InterPro" id="IPR011096">
    <property type="entry name" value="FTP_domain"/>
</dbReference>
<dbReference type="AlphaFoldDB" id="A0AA40WCU2"/>
<dbReference type="Pfam" id="PF07504">
    <property type="entry name" value="FTP"/>
    <property type="match status" value="1"/>
</dbReference>
<feature type="active site" evidence="8">
    <location>
        <position position="457"/>
    </location>
</feature>
<evidence type="ECO:0000256" key="8">
    <source>
        <dbReference type="PIRSR" id="PIRSR623612-1"/>
    </source>
</evidence>
<keyword evidence="4" id="KW-0732">Signal</keyword>
<evidence type="ECO:0000256" key="2">
    <source>
        <dbReference type="ARBA" id="ARBA00022670"/>
    </source>
</evidence>
<keyword evidence="5" id="KW-0378">Hydrolase</keyword>
<dbReference type="PRINTS" id="PR00730">
    <property type="entry name" value="THERMOLYSIN"/>
</dbReference>
<evidence type="ECO:0000313" key="14">
    <source>
        <dbReference type="Proteomes" id="UP000644282"/>
    </source>
</evidence>
<dbReference type="CDD" id="cd09597">
    <property type="entry name" value="M4_TLP"/>
    <property type="match status" value="1"/>
</dbReference>
<evidence type="ECO:0000259" key="10">
    <source>
        <dbReference type="Pfam" id="PF02868"/>
    </source>
</evidence>
<evidence type="ECO:0000256" key="6">
    <source>
        <dbReference type="ARBA" id="ARBA00022833"/>
    </source>
</evidence>
<dbReference type="SUPFAM" id="SSF55486">
    <property type="entry name" value="Metalloproteases ('zincins'), catalytic domain"/>
    <property type="match status" value="1"/>
</dbReference>
<keyword evidence="7" id="KW-0482">Metalloprotease</keyword>
<reference evidence="13" key="1">
    <citation type="submission" date="2020-10" db="EMBL/GenBank/DDBJ databases">
        <title>New Zealand Leptospira genomics.</title>
        <authorList>
            <person name="Wilkinson D.A."/>
            <person name="Nisa S."/>
            <person name="Moinet M."/>
            <person name="Benschop J."/>
        </authorList>
    </citation>
    <scope>NUCLEOTIDE SEQUENCE</scope>
    <source>
        <strain evidence="13">ESR8</strain>
    </source>
</reference>
<evidence type="ECO:0000256" key="7">
    <source>
        <dbReference type="ARBA" id="ARBA00023049"/>
    </source>
</evidence>
<evidence type="ECO:0000256" key="3">
    <source>
        <dbReference type="ARBA" id="ARBA00022723"/>
    </source>
</evidence>
<feature type="domain" description="Peptidase M4" evidence="9">
    <location>
        <begin position="290"/>
        <end position="415"/>
    </location>
</feature>
<keyword evidence="6" id="KW-0862">Zinc</keyword>
<evidence type="ECO:0000256" key="4">
    <source>
        <dbReference type="ARBA" id="ARBA00022729"/>
    </source>
</evidence>
<evidence type="ECO:0000259" key="9">
    <source>
        <dbReference type="Pfam" id="PF01447"/>
    </source>
</evidence>
<dbReference type="InterPro" id="IPR023612">
    <property type="entry name" value="Peptidase_M4"/>
</dbReference>
<dbReference type="Proteomes" id="UP000644282">
    <property type="component" value="Unassembled WGS sequence"/>
</dbReference>
<comment type="similarity">
    <text evidence="1">Belongs to the peptidase M4 family.</text>
</comment>
<evidence type="ECO:0000259" key="11">
    <source>
        <dbReference type="Pfam" id="PF07504"/>
    </source>
</evidence>
<dbReference type="PROSITE" id="PS51257">
    <property type="entry name" value="PROKAR_LIPOPROTEIN"/>
    <property type="match status" value="1"/>
</dbReference>
<dbReference type="Pfam" id="PF01447">
    <property type="entry name" value="Peptidase_M4"/>
    <property type="match status" value="1"/>
</dbReference>
<dbReference type="EMBL" id="JADDXF010000031">
    <property type="protein sequence ID" value="MBE8431072.1"/>
    <property type="molecule type" value="Genomic_DNA"/>
</dbReference>
<keyword evidence="2" id="KW-0645">Protease</keyword>
<feature type="domain" description="GEVED" evidence="12">
    <location>
        <begin position="709"/>
        <end position="788"/>
    </location>
</feature>
<evidence type="ECO:0000256" key="1">
    <source>
        <dbReference type="ARBA" id="ARBA00009388"/>
    </source>
</evidence>
<evidence type="ECO:0000313" key="13">
    <source>
        <dbReference type="EMBL" id="MBE8431072.1"/>
    </source>
</evidence>
<comment type="caution">
    <text evidence="13">The sequence shown here is derived from an EMBL/GenBank/DDBJ whole genome shotgun (WGS) entry which is preliminary data.</text>
</comment>
<proteinExistence type="inferred from homology"/>
<dbReference type="InterPro" id="IPR050728">
    <property type="entry name" value="Zinc_Metalloprotease_M4"/>
</dbReference>
<dbReference type="InterPro" id="IPR045474">
    <property type="entry name" value="GEVED"/>
</dbReference>
<gene>
    <name evidence="13" type="ORF">IQB77_14655</name>
</gene>
<dbReference type="Pfam" id="PF02868">
    <property type="entry name" value="Peptidase_M4_C"/>
    <property type="match status" value="1"/>
</dbReference>
<name>A0AA40WCU2_LEPIR</name>
<dbReference type="Pfam" id="PF20009">
    <property type="entry name" value="GEVED"/>
    <property type="match status" value="1"/>
</dbReference>
<dbReference type="InterPro" id="IPR001570">
    <property type="entry name" value="Peptidase_M4_C_domain"/>
</dbReference>
<sequence>MRLLKLLKINSNIKILLSIFMISILFSCKDKQGPGMESWLWVLNPVQLDSKALSERTYTSDGRITFAKFNSDLVPYSRKQAPEVLKTYLQLPLSSEASFLRSTRVGSYDQDRFQQRYKGIRVENGIYTVVSKENTIELMMGEFYQVPENFNSSPKLSESEALSKTLKHIGAKKYIWEVSEREDALKRKKNDPSASYFPKGELLVYEHSLGKSNTKKEFRLAYKFGITSIDPPSSRYVYVDSNSGEILSSKDARRYEAGGGGTIPSPPPTPPDTNYGICFPDQTPCIKQGSASTRFSGVKTITTYTSGEENHYELKDYSRGKGIITYSWEFIQEPDDTFQFLTVPIVDINNGWTKFEYHDDYNHDALLDAHWGIEMTYDYFKSVHNRLSYDGNDSKVVNNVHYFNIFVGNNAYWDPMTEEIYYIYCPHNSSTCKSLNLPIILDPTYEDFTSLDIVSHEFGHGINGDLAGFTYDPEPGALDEGFSDIWNVGVNNYVNKVLGMQKNIWLVGDETVPGGGMRSVSNPKSTTVMSPGPNTYYGGLWDSEDNEAHTNSLVLSHWFYTLSKGKQGINDHWCEYNVSGINIEKAEKIAYAALHYLFPTSGYTSARTAAIYSAKALYGKFSSEVKSTIDAWDAVGVPADTTSRGGQGMYKPHYYITFVKLSNLERSSGNDCGYKDNSYLHPTVIKGFTYNMVLSSEGEVSIPSKVHKWRVWIDFNRNGSFESSEMVVQDSINDTFGGTLQKSIQIPTSALTGDTRMRVSMKAVQSGESYQLANESFTEGEVEDYSITINNFSI</sequence>
<protein>
    <submittedName>
        <fullName evidence="13">M4 family metallopeptidase</fullName>
    </submittedName>
</protein>
<feature type="active site" description="Proton donor" evidence="8">
    <location>
        <position position="549"/>
    </location>
</feature>